<dbReference type="Gene3D" id="3.20.20.80">
    <property type="entry name" value="Glycosidases"/>
    <property type="match status" value="1"/>
</dbReference>
<dbReference type="GO" id="GO:0005975">
    <property type="term" value="P:carbohydrate metabolic process"/>
    <property type="evidence" value="ECO:0007669"/>
    <property type="project" value="InterPro"/>
</dbReference>
<dbReference type="Pfam" id="PF00128">
    <property type="entry name" value="Alpha-amylase"/>
    <property type="match status" value="1"/>
</dbReference>
<dbReference type="EMBL" id="MGGI01000002">
    <property type="protein sequence ID" value="OGM27881.1"/>
    <property type="molecule type" value="Genomic_DNA"/>
</dbReference>
<dbReference type="AlphaFoldDB" id="A0A1F7YKJ9"/>
<reference evidence="2 3" key="1">
    <citation type="journal article" date="2016" name="Nat. Commun.">
        <title>Thousands of microbial genomes shed light on interconnected biogeochemical processes in an aquifer system.</title>
        <authorList>
            <person name="Anantharaman K."/>
            <person name="Brown C.T."/>
            <person name="Hug L.A."/>
            <person name="Sharon I."/>
            <person name="Castelle C.J."/>
            <person name="Probst A.J."/>
            <person name="Thomas B.C."/>
            <person name="Singh A."/>
            <person name="Wilkins M.J."/>
            <person name="Karaoz U."/>
            <person name="Brodie E.L."/>
            <person name="Williams K.H."/>
            <person name="Hubbard S.S."/>
            <person name="Banfield J.F."/>
        </authorList>
    </citation>
    <scope>NUCLEOTIDE SEQUENCE [LARGE SCALE GENOMIC DNA]</scope>
</reference>
<dbReference type="PANTHER" id="PTHR10357">
    <property type="entry name" value="ALPHA-AMYLASE FAMILY MEMBER"/>
    <property type="match status" value="1"/>
</dbReference>
<dbReference type="Gene3D" id="3.90.400.10">
    <property type="entry name" value="Oligo-1,6-glucosidase, Domain 2"/>
    <property type="match status" value="1"/>
</dbReference>
<sequence>MWRRLTKNLNEVYSKKDTLRTVKTLKSLSKSFKSKKNKSRKIHASSALIIYANSIEQNNINPLTVFYEFLKKFELNKVFELVHILPFYPWDTDRGFSVKDFYKVNPPYGVWKDIKVLSGAIPLMFDYVTNHASIDNPLVQQSLVGKKDHYKNFIITYSDENKPTDQILSKLTRPRPTPVLTPYYVTKNKNGSMKAYLGEPHDGWVWTTFARPKNPDGSEATKQVDLNFANPKVLVESLKILLFYIDHGASWIRLDAIGYIWKKLGSSSLHEPQAHTILAIISEFLGLVSPNTVTVSEINEPQEKAIEYLGKTQKEADYFYQFAHYPLSIYGILTGDIEPYKKWVKTLPDTQGRQFITVLGSHDGMGLKPVRSFLTQKKLDHMAKILTEKHGALTNYASLPGGNKIIYEICATPWNLINPPLMDAKNKTALNRYITVLASGLLQKGASAVYINGLLGSFNYLPKKEKLDENRTINREVFNKEKLFRELENKNSHTHIVFSKVCKLLKIRKSLDLFSPFLPNPLVIENNQKSVLTLLIKNKSGKDNLLSISNFSSKEKWVKVDVRIIKVNCNKFYDLITDRTFKLINKESTRIRMDPYQTVWLVGKSN</sequence>
<gene>
    <name evidence="2" type="ORF">A2627_01985</name>
</gene>
<evidence type="ECO:0000313" key="2">
    <source>
        <dbReference type="EMBL" id="OGM27881.1"/>
    </source>
</evidence>
<organism evidence="2 3">
    <name type="scientific">Candidatus Woesebacteria bacterium RIFCSPHIGHO2_01_FULL_39_28</name>
    <dbReference type="NCBI Taxonomy" id="1802496"/>
    <lineage>
        <taxon>Bacteria</taxon>
        <taxon>Candidatus Woeseibacteriota</taxon>
    </lineage>
</organism>
<accession>A0A1F7YKJ9</accession>
<dbReference type="PANTHER" id="PTHR10357:SF214">
    <property type="entry name" value="GLUCOSYLGLYCERATE PHOSPHORYLASE"/>
    <property type="match status" value="1"/>
</dbReference>
<protein>
    <recommendedName>
        <fullName evidence="1">Glycosyl hydrolase family 13 catalytic domain-containing protein</fullName>
    </recommendedName>
</protein>
<comment type="caution">
    <text evidence="2">The sequence shown here is derived from an EMBL/GenBank/DDBJ whole genome shotgun (WGS) entry which is preliminary data.</text>
</comment>
<feature type="domain" description="Glycosyl hydrolase family 13 catalytic" evidence="1">
    <location>
        <begin position="26"/>
        <end position="440"/>
    </location>
</feature>
<dbReference type="Proteomes" id="UP000178851">
    <property type="component" value="Unassembled WGS sequence"/>
</dbReference>
<evidence type="ECO:0000313" key="3">
    <source>
        <dbReference type="Proteomes" id="UP000178851"/>
    </source>
</evidence>
<dbReference type="SMART" id="SM00642">
    <property type="entry name" value="Aamy"/>
    <property type="match status" value="1"/>
</dbReference>
<name>A0A1F7YKJ9_9BACT</name>
<dbReference type="Gene3D" id="2.60.40.1180">
    <property type="entry name" value="Golgi alpha-mannosidase II"/>
    <property type="match status" value="1"/>
</dbReference>
<dbReference type="InterPro" id="IPR045857">
    <property type="entry name" value="O16G_dom_2"/>
</dbReference>
<dbReference type="InterPro" id="IPR017853">
    <property type="entry name" value="GH"/>
</dbReference>
<evidence type="ECO:0000259" key="1">
    <source>
        <dbReference type="SMART" id="SM00642"/>
    </source>
</evidence>
<dbReference type="InterPro" id="IPR013780">
    <property type="entry name" value="Glyco_hydro_b"/>
</dbReference>
<proteinExistence type="predicted"/>
<dbReference type="SUPFAM" id="SSF51445">
    <property type="entry name" value="(Trans)glycosidases"/>
    <property type="match status" value="1"/>
</dbReference>
<dbReference type="InterPro" id="IPR006047">
    <property type="entry name" value="GH13_cat_dom"/>
</dbReference>